<dbReference type="Proteomes" id="UP000241964">
    <property type="component" value="Unassembled WGS sequence"/>
</dbReference>
<dbReference type="RefSeq" id="WP_106599483.1">
    <property type="nucleotide sequence ID" value="NZ_PYAS01000025.1"/>
</dbReference>
<gene>
    <name evidence="1" type="ORF">CLV60_12551</name>
</gene>
<evidence type="ECO:0000313" key="2">
    <source>
        <dbReference type="Proteomes" id="UP000241964"/>
    </source>
</evidence>
<organism evidence="1 2">
    <name type="scientific">Dyadobacter jiangsuensis</name>
    <dbReference type="NCBI Taxonomy" id="1591085"/>
    <lineage>
        <taxon>Bacteria</taxon>
        <taxon>Pseudomonadati</taxon>
        <taxon>Bacteroidota</taxon>
        <taxon>Cytophagia</taxon>
        <taxon>Cytophagales</taxon>
        <taxon>Spirosomataceae</taxon>
        <taxon>Dyadobacter</taxon>
    </lineage>
</organism>
<proteinExistence type="predicted"/>
<dbReference type="AlphaFoldDB" id="A0A2P8FDT4"/>
<evidence type="ECO:0000313" key="1">
    <source>
        <dbReference type="EMBL" id="PSL19879.1"/>
    </source>
</evidence>
<dbReference type="EMBL" id="PYAS01000025">
    <property type="protein sequence ID" value="PSL19879.1"/>
    <property type="molecule type" value="Genomic_DNA"/>
</dbReference>
<comment type="caution">
    <text evidence="1">The sequence shown here is derived from an EMBL/GenBank/DDBJ whole genome shotgun (WGS) entry which is preliminary data.</text>
</comment>
<dbReference type="OrthoDB" id="962980at2"/>
<protein>
    <submittedName>
        <fullName evidence="1">Uncharacterized protein</fullName>
    </submittedName>
</protein>
<keyword evidence="2" id="KW-1185">Reference proteome</keyword>
<sequence length="80" mass="9306">MHTSIADDSADSSRLARYGQLVQDLLSQTSPDEWIGDLWSIYSGYMVFEKEAGYNPRCTEIFETFRELVFFFQKAQKLRA</sequence>
<accession>A0A2P8FDT4</accession>
<reference evidence="1 2" key="1">
    <citation type="submission" date="2018-03" db="EMBL/GenBank/DDBJ databases">
        <title>Genomic Encyclopedia of Archaeal and Bacterial Type Strains, Phase II (KMG-II): from individual species to whole genera.</title>
        <authorList>
            <person name="Goeker M."/>
        </authorList>
    </citation>
    <scope>NUCLEOTIDE SEQUENCE [LARGE SCALE GENOMIC DNA]</scope>
    <source>
        <strain evidence="1 2">DSM 29057</strain>
    </source>
</reference>
<name>A0A2P8FDT4_9BACT</name>